<sequence length="114" mass="11968">MAIGDRIPTELLAPTVLSSTATSLFSNASTNYRTQLTGIWVYNNGSSQRTVTLYKNGTASSNIFSSFALDANSGVLIDLAGKALVFTGTQQIAAKQDTGTDVNISAYGIVEQIA</sequence>
<organism evidence="1 2">
    <name type="scientific">Cohnella silvisoli</name>
    <dbReference type="NCBI Taxonomy" id="2873699"/>
    <lineage>
        <taxon>Bacteria</taxon>
        <taxon>Bacillati</taxon>
        <taxon>Bacillota</taxon>
        <taxon>Bacilli</taxon>
        <taxon>Bacillales</taxon>
        <taxon>Paenibacillaceae</taxon>
        <taxon>Cohnella</taxon>
    </lineage>
</organism>
<dbReference type="RefSeq" id="WP_232182335.1">
    <property type="nucleotide sequence ID" value="NZ_JAIOAP010000001.1"/>
</dbReference>
<evidence type="ECO:0000313" key="2">
    <source>
        <dbReference type="Proteomes" id="UP001493487"/>
    </source>
</evidence>
<protein>
    <submittedName>
        <fullName evidence="1">Uncharacterized protein</fullName>
    </submittedName>
</protein>
<proteinExistence type="predicted"/>
<accession>A0ABV1KNH5</accession>
<evidence type="ECO:0000313" key="1">
    <source>
        <dbReference type="EMBL" id="MEQ4481151.1"/>
    </source>
</evidence>
<dbReference type="EMBL" id="JASKHM010000001">
    <property type="protein sequence ID" value="MEQ4481151.1"/>
    <property type="molecule type" value="Genomic_DNA"/>
</dbReference>
<comment type="caution">
    <text evidence="1">The sequence shown here is derived from an EMBL/GenBank/DDBJ whole genome shotgun (WGS) entry which is preliminary data.</text>
</comment>
<name>A0ABV1KNH5_9BACL</name>
<dbReference type="Proteomes" id="UP001493487">
    <property type="component" value="Unassembled WGS sequence"/>
</dbReference>
<reference evidence="1 2" key="1">
    <citation type="journal article" date="2023" name="Genome Announc.">
        <title>Pan-Genome Analyses of the Genus Cohnella and Proposal of the Novel Species Cohnella silvisoli sp. nov., Isolated from Forest Soil.</title>
        <authorList>
            <person name="Wang C."/>
            <person name="Mao L."/>
            <person name="Bao G."/>
            <person name="Zhu H."/>
        </authorList>
    </citation>
    <scope>NUCLEOTIDE SEQUENCE [LARGE SCALE GENOMIC DNA]</scope>
    <source>
        <strain evidence="1 2">NL03-T5-1</strain>
    </source>
</reference>
<keyword evidence="2" id="KW-1185">Reference proteome</keyword>
<gene>
    <name evidence="1" type="ORF">QJS35_01945</name>
</gene>